<protein>
    <recommendedName>
        <fullName evidence="2">Glucose-methanol-choline oxidoreductase N-terminal domain-containing protein</fullName>
    </recommendedName>
</protein>
<proteinExistence type="inferred from homology"/>
<dbReference type="InterPro" id="IPR012132">
    <property type="entry name" value="GMC_OxRdtase"/>
</dbReference>
<dbReference type="RefSeq" id="XP_060408761.1">
    <property type="nucleotide sequence ID" value="XM_060555835.1"/>
</dbReference>
<keyword evidence="4" id="KW-1185">Reference proteome</keyword>
<dbReference type="SUPFAM" id="SSF54373">
    <property type="entry name" value="FAD-linked reductases, C-terminal domain"/>
    <property type="match status" value="1"/>
</dbReference>
<dbReference type="PANTHER" id="PTHR11552">
    <property type="entry name" value="GLUCOSE-METHANOL-CHOLINE GMC OXIDOREDUCTASE"/>
    <property type="match status" value="1"/>
</dbReference>
<dbReference type="PANTHER" id="PTHR11552:SF213">
    <property type="entry name" value="DEHYDROGENASE, PUTATIVE-RELATED"/>
    <property type="match status" value="1"/>
</dbReference>
<dbReference type="Proteomes" id="UP001230504">
    <property type="component" value="Unassembled WGS sequence"/>
</dbReference>
<evidence type="ECO:0000259" key="2">
    <source>
        <dbReference type="PROSITE" id="PS00624"/>
    </source>
</evidence>
<dbReference type="GO" id="GO:0050660">
    <property type="term" value="F:flavin adenine dinucleotide binding"/>
    <property type="evidence" value="ECO:0007669"/>
    <property type="project" value="InterPro"/>
</dbReference>
<dbReference type="Pfam" id="PF00732">
    <property type="entry name" value="GMC_oxred_N"/>
    <property type="match status" value="1"/>
</dbReference>
<dbReference type="InterPro" id="IPR036188">
    <property type="entry name" value="FAD/NAD-bd_sf"/>
</dbReference>
<dbReference type="GeneID" id="85440075"/>
<dbReference type="AlphaFoldDB" id="A0AAD8PMV9"/>
<comment type="similarity">
    <text evidence="1">Belongs to the GMC oxidoreductase family.</text>
</comment>
<dbReference type="PIRSF" id="PIRSF000137">
    <property type="entry name" value="Alcohol_oxidase"/>
    <property type="match status" value="1"/>
</dbReference>
<dbReference type="InterPro" id="IPR000172">
    <property type="entry name" value="GMC_OxRdtase_N"/>
</dbReference>
<gene>
    <name evidence="3" type="ORF">LY79DRAFT_526403</name>
</gene>
<dbReference type="Pfam" id="PF05199">
    <property type="entry name" value="GMC_oxred_C"/>
    <property type="match status" value="1"/>
</dbReference>
<dbReference type="Gene3D" id="3.30.560.10">
    <property type="entry name" value="Glucose Oxidase, domain 3"/>
    <property type="match status" value="1"/>
</dbReference>
<name>A0AAD8PMV9_9PEZI</name>
<dbReference type="SUPFAM" id="SSF51905">
    <property type="entry name" value="FAD/NAD(P)-binding domain"/>
    <property type="match status" value="1"/>
</dbReference>
<evidence type="ECO:0000313" key="4">
    <source>
        <dbReference type="Proteomes" id="UP001230504"/>
    </source>
</evidence>
<dbReference type="GO" id="GO:0016614">
    <property type="term" value="F:oxidoreductase activity, acting on CH-OH group of donors"/>
    <property type="evidence" value="ECO:0007669"/>
    <property type="project" value="InterPro"/>
</dbReference>
<sequence>MSLAAAGSPDEYDYVIIGSGPGGGSLAANLATSGNSVFLIEAGGDRSEDLRQVLPVLSPNAAETPGHSWQFFVEHYADPEVARRNPRYTYRTMNGTLYYGLEPPSGAEPLGVMYPRGATLGGSSQVNAMNFIWAPDNEWDNIANLTGDHSWHHDQMRRHFMDLENCTYVPGSTEGHGFEGYLDSSLGDASGLLANENAAQFMAEFFLEAEGVEIDSTESMAELFNRDINGAPNDRYQGGFIFNTPAAVSPTIGGRSSIARYIKSVIAAGHPLTVSFHSLATRVLTRKSFWGKPKAYGVEYIVGEGLYSADGRYDPSQTAETRTVKAKKEVIVSGGAFNTPQILMLSGIGPRSELEKHNIPIVADVPAVGNFLQDNYEVPFGIEAEEPWVNEGESPCTKTFNENDPCFVQWQETRDGPYASRAGLSAITRTSVSHDDDSDILYLAVPGLGGFGGFYPGFSNRTVSPTSWGFPIIKMQTRNTAGTVRLRSTDPREAPAINFNYFSENADTDFQAVGEAIDLLRRAFDATGITYKVVYPDPSMDLRQSIMDLAFSHHATSSCRMGPTSDPDYCVDSKFRVNGVDKLRVVDASVFPRSPGGMPNGPTFTISRKAYEVIMEGS</sequence>
<dbReference type="InterPro" id="IPR007867">
    <property type="entry name" value="GMC_OxRtase_C"/>
</dbReference>
<accession>A0AAD8PMV9</accession>
<evidence type="ECO:0000256" key="1">
    <source>
        <dbReference type="ARBA" id="ARBA00010790"/>
    </source>
</evidence>
<dbReference type="Gene3D" id="3.50.50.60">
    <property type="entry name" value="FAD/NAD(P)-binding domain"/>
    <property type="match status" value="1"/>
</dbReference>
<organism evidence="3 4">
    <name type="scientific">Colletotrichum navitas</name>
    <dbReference type="NCBI Taxonomy" id="681940"/>
    <lineage>
        <taxon>Eukaryota</taxon>
        <taxon>Fungi</taxon>
        <taxon>Dikarya</taxon>
        <taxon>Ascomycota</taxon>
        <taxon>Pezizomycotina</taxon>
        <taxon>Sordariomycetes</taxon>
        <taxon>Hypocreomycetidae</taxon>
        <taxon>Glomerellales</taxon>
        <taxon>Glomerellaceae</taxon>
        <taxon>Colletotrichum</taxon>
        <taxon>Colletotrichum graminicola species complex</taxon>
    </lineage>
</organism>
<comment type="caution">
    <text evidence="3">The sequence shown here is derived from an EMBL/GenBank/DDBJ whole genome shotgun (WGS) entry which is preliminary data.</text>
</comment>
<evidence type="ECO:0000313" key="3">
    <source>
        <dbReference type="EMBL" id="KAK1573070.1"/>
    </source>
</evidence>
<dbReference type="PROSITE" id="PS00624">
    <property type="entry name" value="GMC_OXRED_2"/>
    <property type="match status" value="1"/>
</dbReference>
<reference evidence="3" key="1">
    <citation type="submission" date="2021-06" db="EMBL/GenBank/DDBJ databases">
        <title>Comparative genomics, transcriptomics and evolutionary studies reveal genomic signatures of adaptation to plant cell wall in hemibiotrophic fungi.</title>
        <authorList>
            <consortium name="DOE Joint Genome Institute"/>
            <person name="Baroncelli R."/>
            <person name="Diaz J.F."/>
            <person name="Benocci T."/>
            <person name="Peng M."/>
            <person name="Battaglia E."/>
            <person name="Haridas S."/>
            <person name="Andreopoulos W."/>
            <person name="Labutti K."/>
            <person name="Pangilinan J."/>
            <person name="Floch G.L."/>
            <person name="Makela M.R."/>
            <person name="Henrissat B."/>
            <person name="Grigoriev I.V."/>
            <person name="Crouch J.A."/>
            <person name="De Vries R.P."/>
            <person name="Sukno S.A."/>
            <person name="Thon M.R."/>
        </authorList>
    </citation>
    <scope>NUCLEOTIDE SEQUENCE</scope>
    <source>
        <strain evidence="3">CBS 125086</strain>
    </source>
</reference>
<feature type="domain" description="Glucose-methanol-choline oxidoreductase N-terminal" evidence="2">
    <location>
        <begin position="335"/>
        <end position="349"/>
    </location>
</feature>
<dbReference type="EMBL" id="JAHLJV010000099">
    <property type="protein sequence ID" value="KAK1573070.1"/>
    <property type="molecule type" value="Genomic_DNA"/>
</dbReference>